<accession>A0A0J6WVQ3</accession>
<dbReference type="InterPro" id="IPR003593">
    <property type="entry name" value="AAA+_ATPase"/>
</dbReference>
<dbReference type="GO" id="GO:0015807">
    <property type="term" value="P:L-amino acid transport"/>
    <property type="evidence" value="ECO:0007669"/>
    <property type="project" value="TreeGrafter"/>
</dbReference>
<keyword evidence="4 7" id="KW-0067">ATP-binding</keyword>
<sequence>MMQVNDISVSYGAGPIVSHVSFEVVPEDKLIILGRNGVGKTTLLKGIMGILAIKGSLNFNNENITGYSTSQRSRCGLAYVPQGREIFPDLTVEENLQMGALSHPVHFKDKLAEVLEYFPILTEHMKRKGGVLSGGQQQQLAIARAFMGDPSILMLDEPTEGIQPNIVSHISSILTRYHQEKHVPLIVVEQNLKFARRLGNKFLIIQKGTIVAAGPIENLTNEVSIRYLSV</sequence>
<dbReference type="Pfam" id="PF00005">
    <property type="entry name" value="ABC_tran"/>
    <property type="match status" value="1"/>
</dbReference>
<dbReference type="InterPro" id="IPR003439">
    <property type="entry name" value="ABC_transporter-like_ATP-bd"/>
</dbReference>
<dbReference type="InterPro" id="IPR052156">
    <property type="entry name" value="BCAA_Transport_ATP-bd_LivF"/>
</dbReference>
<proteinExistence type="inferred from homology"/>
<dbReference type="InParanoid" id="A0A0J6WVQ3"/>
<keyword evidence="2" id="KW-0813">Transport</keyword>
<feature type="domain" description="ABC transporter" evidence="6">
    <location>
        <begin position="2"/>
        <end position="230"/>
    </location>
</feature>
<dbReference type="GO" id="GO:0005524">
    <property type="term" value="F:ATP binding"/>
    <property type="evidence" value="ECO:0007669"/>
    <property type="project" value="UniProtKB-KW"/>
</dbReference>
<evidence type="ECO:0000313" key="8">
    <source>
        <dbReference type="Proteomes" id="UP000036503"/>
    </source>
</evidence>
<comment type="similarity">
    <text evidence="1">Belongs to the ABC transporter superfamily.</text>
</comment>
<evidence type="ECO:0000256" key="1">
    <source>
        <dbReference type="ARBA" id="ARBA00005417"/>
    </source>
</evidence>
<evidence type="ECO:0000259" key="6">
    <source>
        <dbReference type="PROSITE" id="PS50893"/>
    </source>
</evidence>
<dbReference type="STRING" id="39029.BSR42_11000"/>
<dbReference type="Gene3D" id="3.40.50.300">
    <property type="entry name" value="P-loop containing nucleotide triphosphate hydrolases"/>
    <property type="match status" value="1"/>
</dbReference>
<dbReference type="AlphaFoldDB" id="A0A0J6WVQ3"/>
<protein>
    <submittedName>
        <fullName evidence="7">Urea ABC transporter ATP-binding protein</fullName>
    </submittedName>
</protein>
<dbReference type="Proteomes" id="UP000036503">
    <property type="component" value="Unassembled WGS sequence"/>
</dbReference>
<dbReference type="SMART" id="SM00382">
    <property type="entry name" value="AAA"/>
    <property type="match status" value="1"/>
</dbReference>
<dbReference type="GO" id="GO:0015658">
    <property type="term" value="F:branched-chain amino acid transmembrane transporter activity"/>
    <property type="evidence" value="ECO:0007669"/>
    <property type="project" value="TreeGrafter"/>
</dbReference>
<evidence type="ECO:0000256" key="2">
    <source>
        <dbReference type="ARBA" id="ARBA00022448"/>
    </source>
</evidence>
<evidence type="ECO:0000256" key="4">
    <source>
        <dbReference type="ARBA" id="ARBA00022840"/>
    </source>
</evidence>
<dbReference type="CDD" id="cd03224">
    <property type="entry name" value="ABC_TM1139_LivF_branched"/>
    <property type="match status" value="1"/>
</dbReference>
<evidence type="ECO:0000256" key="5">
    <source>
        <dbReference type="ARBA" id="ARBA00022970"/>
    </source>
</evidence>
<organism evidence="7 8">
    <name type="scientific">Megasphaera cerevisiae DSM 20462</name>
    <dbReference type="NCBI Taxonomy" id="1122219"/>
    <lineage>
        <taxon>Bacteria</taxon>
        <taxon>Bacillati</taxon>
        <taxon>Bacillota</taxon>
        <taxon>Negativicutes</taxon>
        <taxon>Veillonellales</taxon>
        <taxon>Veillonellaceae</taxon>
        <taxon>Megasphaera</taxon>
    </lineage>
</organism>
<gene>
    <name evidence="7" type="ORF">AB840_10925</name>
</gene>
<comment type="caution">
    <text evidence="7">The sequence shown here is derived from an EMBL/GenBank/DDBJ whole genome shotgun (WGS) entry which is preliminary data.</text>
</comment>
<dbReference type="GO" id="GO:0016887">
    <property type="term" value="F:ATP hydrolysis activity"/>
    <property type="evidence" value="ECO:0007669"/>
    <property type="project" value="InterPro"/>
</dbReference>
<dbReference type="PROSITE" id="PS50893">
    <property type="entry name" value="ABC_TRANSPORTER_2"/>
    <property type="match status" value="1"/>
</dbReference>
<keyword evidence="3" id="KW-0547">Nucleotide-binding</keyword>
<evidence type="ECO:0000313" key="7">
    <source>
        <dbReference type="EMBL" id="KMO85892.1"/>
    </source>
</evidence>
<evidence type="ECO:0000256" key="3">
    <source>
        <dbReference type="ARBA" id="ARBA00022741"/>
    </source>
</evidence>
<name>A0A0J6WVQ3_9FIRM</name>
<dbReference type="SUPFAM" id="SSF52540">
    <property type="entry name" value="P-loop containing nucleoside triphosphate hydrolases"/>
    <property type="match status" value="1"/>
</dbReference>
<dbReference type="EMBL" id="LEKT01000041">
    <property type="protein sequence ID" value="KMO85892.1"/>
    <property type="molecule type" value="Genomic_DNA"/>
</dbReference>
<dbReference type="PANTHER" id="PTHR43820">
    <property type="entry name" value="HIGH-AFFINITY BRANCHED-CHAIN AMINO ACID TRANSPORT ATP-BINDING PROTEIN LIVF"/>
    <property type="match status" value="1"/>
</dbReference>
<keyword evidence="8" id="KW-1185">Reference proteome</keyword>
<dbReference type="PANTHER" id="PTHR43820:SF5">
    <property type="entry name" value="HIGH-AFFINITY BRANCHED-CHAIN AMINO ACID TRANSPORT ATP-BINDING PROTEIN"/>
    <property type="match status" value="1"/>
</dbReference>
<dbReference type="PATRIC" id="fig|1122219.3.peg.2134"/>
<keyword evidence="5" id="KW-0029">Amino-acid transport</keyword>
<reference evidence="7 8" key="1">
    <citation type="submission" date="2015-06" db="EMBL/GenBank/DDBJ databases">
        <title>Draft genome sequence of beer spoilage bacterium Megasphaera cerevisiae type strain 20462.</title>
        <authorList>
            <person name="Kutumbaka K."/>
            <person name="Pasmowitz J."/>
            <person name="Mategko J."/>
            <person name="Reyes D."/>
            <person name="Friedrich A."/>
            <person name="Han S."/>
            <person name="Martens-Habbena W."/>
            <person name="Neal-McKinney J."/>
            <person name="Janagama H.K."/>
            <person name="Nadala C."/>
            <person name="Samadpour M."/>
        </authorList>
    </citation>
    <scope>NUCLEOTIDE SEQUENCE [LARGE SCALE GENOMIC DNA]</scope>
    <source>
        <strain evidence="7 8">DSM 20462</strain>
    </source>
</reference>
<dbReference type="InterPro" id="IPR027417">
    <property type="entry name" value="P-loop_NTPase"/>
</dbReference>